<dbReference type="OrthoDB" id="694295at2759"/>
<dbReference type="EMBL" id="CM017322">
    <property type="protein sequence ID" value="KAE8010693.1"/>
    <property type="molecule type" value="Genomic_DNA"/>
</dbReference>
<protein>
    <recommendedName>
        <fullName evidence="7">DUF4005 domain-containing protein</fullName>
    </recommendedName>
</protein>
<dbReference type="SMART" id="SM00015">
    <property type="entry name" value="IQ"/>
    <property type="match status" value="6"/>
</dbReference>
<dbReference type="PANTHER" id="PTHR32295:SF108">
    <property type="entry name" value="PROTEIN IQ-DOMAIN 20"/>
    <property type="match status" value="1"/>
</dbReference>
<dbReference type="Pfam" id="PF00612">
    <property type="entry name" value="IQ"/>
    <property type="match status" value="5"/>
</dbReference>
<dbReference type="CDD" id="cd23767">
    <property type="entry name" value="IQCD"/>
    <property type="match status" value="1"/>
</dbReference>
<dbReference type="InterPro" id="IPR000048">
    <property type="entry name" value="IQ_motif_EF-hand-BS"/>
</dbReference>
<dbReference type="InterPro" id="IPR027417">
    <property type="entry name" value="P-loop_NTPase"/>
</dbReference>
<dbReference type="Gene3D" id="1.20.5.190">
    <property type="match status" value="3"/>
</dbReference>
<reference evidence="5 6" key="1">
    <citation type="submission" date="2019-06" db="EMBL/GenBank/DDBJ databases">
        <title>A chromosomal-level reference genome of Carpinus fangiana (Coryloideae, Betulaceae).</title>
        <authorList>
            <person name="Yang X."/>
            <person name="Wang Z."/>
            <person name="Zhang L."/>
            <person name="Hao G."/>
            <person name="Liu J."/>
            <person name="Yang Y."/>
        </authorList>
    </citation>
    <scope>NUCLEOTIDE SEQUENCE [LARGE SCALE GENOMIC DNA]</scope>
    <source>
        <strain evidence="5">Cfa_2016G</strain>
        <tissue evidence="5">Leaf</tissue>
    </source>
</reference>
<gene>
    <name evidence="5" type="ORF">FH972_007038</name>
</gene>
<name>A0A5N6QX31_9ROSI</name>
<sequence length="559" mass="62420">MAPISKKWLGVVRRKFHTSSHTHTIFSDSKTNPKSSSSSEETTVAGEEIFQTASFEEDIAASPTPSSSSLKKDSTKAIKIQAFFRGYLAKPAFRAPKSVVKTSRSTIRLGKSRSCFRIAQRKSRKPSHTNNRAGSSIEEANVRKETTFSEDPTVATSPSQKIEMTREDMAAAKIQAFFRGNLARQRFRAGDQSISTSSKKKRMGMSRNCLNIVFRRRSRRDILSPDGNIPSDSTEEAIAKEESNETASSARNEEVTKETISSVNANGEVSSTLSSEKKDKTIEDIAAIKIQASFRGHLVRQTFRARETIATSSKKKRKGMPPNCFGIVQRRYRRRSPKASRSTSTEEAIVKEETIKVEDGNGAAASSTPSSQKEELTKEDVAAVKIQAIFRGHRARRAFRSLKSLVSSTGRKENRPRTMRVSQNLLDIVRRKFRKTPNRDIIFPHTNPCARISTDEAAVTEEIINFEDANDATPSTLSSPKKEYLTEEDIAAIKIQAFFRGHLARRAYRALKSLVKLQAVARGVCARRQARIALHCMHALARLQVRIRARQLLNGDEVL</sequence>
<feature type="region of interest" description="Disordered" evidence="4">
    <location>
        <begin position="20"/>
        <end position="47"/>
    </location>
</feature>
<proteinExistence type="inferred from homology"/>
<keyword evidence="1" id="KW-0112">Calmodulin-binding</keyword>
<feature type="compositionally biased region" description="Polar residues" evidence="4">
    <location>
        <begin position="21"/>
        <end position="34"/>
    </location>
</feature>
<evidence type="ECO:0000313" key="5">
    <source>
        <dbReference type="EMBL" id="KAE8010693.1"/>
    </source>
</evidence>
<accession>A0A5N6QX31</accession>
<comment type="function">
    <text evidence="3">May be involved in cooperative interactions with calmodulins or calmodulin-like proteins. Recruits calmodulin proteins to microtubules, thus being a potential scaffold in cellular signaling and trafficking. May associate with nucleic acids and regulate gene expression at the transcriptional or post-transcriptional level.</text>
</comment>
<dbReference type="AlphaFoldDB" id="A0A5N6QX31"/>
<feature type="compositionally biased region" description="Polar residues" evidence="4">
    <location>
        <begin position="258"/>
        <end position="274"/>
    </location>
</feature>
<dbReference type="PROSITE" id="PS50096">
    <property type="entry name" value="IQ"/>
    <property type="match status" value="6"/>
</dbReference>
<dbReference type="GO" id="GO:0005516">
    <property type="term" value="F:calmodulin binding"/>
    <property type="evidence" value="ECO:0007669"/>
    <property type="project" value="UniProtKB-KW"/>
</dbReference>
<dbReference type="PANTHER" id="PTHR32295">
    <property type="entry name" value="IQ-DOMAIN 5-RELATED"/>
    <property type="match status" value="1"/>
</dbReference>
<evidence type="ECO:0000313" key="6">
    <source>
        <dbReference type="Proteomes" id="UP000327013"/>
    </source>
</evidence>
<comment type="similarity">
    <text evidence="2">Belongs to the IQD family.</text>
</comment>
<evidence type="ECO:0000256" key="1">
    <source>
        <dbReference type="ARBA" id="ARBA00022860"/>
    </source>
</evidence>
<dbReference type="Proteomes" id="UP000327013">
    <property type="component" value="Chromosome 2"/>
</dbReference>
<evidence type="ECO:0000256" key="3">
    <source>
        <dbReference type="ARBA" id="ARBA00045534"/>
    </source>
</evidence>
<keyword evidence="6" id="KW-1185">Reference proteome</keyword>
<evidence type="ECO:0000256" key="4">
    <source>
        <dbReference type="SAM" id="MobiDB-lite"/>
    </source>
</evidence>
<organism evidence="5 6">
    <name type="scientific">Carpinus fangiana</name>
    <dbReference type="NCBI Taxonomy" id="176857"/>
    <lineage>
        <taxon>Eukaryota</taxon>
        <taxon>Viridiplantae</taxon>
        <taxon>Streptophyta</taxon>
        <taxon>Embryophyta</taxon>
        <taxon>Tracheophyta</taxon>
        <taxon>Spermatophyta</taxon>
        <taxon>Magnoliopsida</taxon>
        <taxon>eudicotyledons</taxon>
        <taxon>Gunneridae</taxon>
        <taxon>Pentapetalae</taxon>
        <taxon>rosids</taxon>
        <taxon>fabids</taxon>
        <taxon>Fagales</taxon>
        <taxon>Betulaceae</taxon>
        <taxon>Carpinus</taxon>
    </lineage>
</organism>
<evidence type="ECO:0008006" key="7">
    <source>
        <dbReference type="Google" id="ProtNLM"/>
    </source>
</evidence>
<evidence type="ECO:0000256" key="2">
    <source>
        <dbReference type="ARBA" id="ARBA00024341"/>
    </source>
</evidence>
<feature type="region of interest" description="Disordered" evidence="4">
    <location>
        <begin position="221"/>
        <end position="276"/>
    </location>
</feature>
<dbReference type="SUPFAM" id="SSF52540">
    <property type="entry name" value="P-loop containing nucleoside triphosphate hydrolases"/>
    <property type="match status" value="1"/>
</dbReference>